<evidence type="ECO:0000313" key="9">
    <source>
        <dbReference type="EMBL" id="KAL1115265.1"/>
    </source>
</evidence>
<evidence type="ECO:0000313" key="10">
    <source>
        <dbReference type="Proteomes" id="UP001558652"/>
    </source>
</evidence>
<dbReference type="AlphaFoldDB" id="A0ABD0YJ82"/>
<accession>A0ABD0YJ82</accession>
<dbReference type="InterPro" id="IPR000270">
    <property type="entry name" value="PB1_dom"/>
</dbReference>
<organism evidence="9 10">
    <name type="scientific">Ranatra chinensis</name>
    <dbReference type="NCBI Taxonomy" id="642074"/>
    <lineage>
        <taxon>Eukaryota</taxon>
        <taxon>Metazoa</taxon>
        <taxon>Ecdysozoa</taxon>
        <taxon>Arthropoda</taxon>
        <taxon>Hexapoda</taxon>
        <taxon>Insecta</taxon>
        <taxon>Pterygota</taxon>
        <taxon>Neoptera</taxon>
        <taxon>Paraneoptera</taxon>
        <taxon>Hemiptera</taxon>
        <taxon>Heteroptera</taxon>
        <taxon>Panheteroptera</taxon>
        <taxon>Nepomorpha</taxon>
        <taxon>Nepidae</taxon>
        <taxon>Ranatrinae</taxon>
        <taxon>Ranatra</taxon>
    </lineage>
</organism>
<name>A0ABD0YJ82_9HEMI</name>
<sequence>MSRHSKKEQRVESGFVEVKTKFDAEFRRFSLPRNSTTKYEELRSLLERLHGLQDTAFLISYTDPRDGDLLPINNDDNLTRAIQNARPLLRVIIQRKVCEEVFRRTGNDFLVGFGLLKDFERPDDVTGIDRPNGRRPLYSGVQSWKGGVPECGHVKGYQKEVLNTMMRVDGQFAKRCPGRVSRRRKKRVEDMEERQGYA</sequence>
<evidence type="ECO:0000256" key="3">
    <source>
        <dbReference type="ARBA" id="ARBA00004496"/>
    </source>
</evidence>
<evidence type="ECO:0000256" key="4">
    <source>
        <dbReference type="ARBA" id="ARBA00022475"/>
    </source>
</evidence>
<dbReference type="CDD" id="cd06403">
    <property type="entry name" value="PB1_Par6"/>
    <property type="match status" value="1"/>
</dbReference>
<keyword evidence="6" id="KW-0965">Cell junction</keyword>
<proteinExistence type="predicted"/>
<dbReference type="Proteomes" id="UP001558652">
    <property type="component" value="Unassembled WGS sequence"/>
</dbReference>
<dbReference type="GO" id="GO:0005886">
    <property type="term" value="C:plasma membrane"/>
    <property type="evidence" value="ECO:0007669"/>
    <property type="project" value="UniProtKB-SubCell"/>
</dbReference>
<keyword evidence="7" id="KW-0472">Membrane</keyword>
<evidence type="ECO:0000256" key="5">
    <source>
        <dbReference type="ARBA" id="ARBA00022490"/>
    </source>
</evidence>
<protein>
    <recommendedName>
        <fullName evidence="8">PB1 domain-containing protein</fullName>
    </recommendedName>
</protein>
<dbReference type="Pfam" id="PF00564">
    <property type="entry name" value="PB1"/>
    <property type="match status" value="1"/>
</dbReference>
<dbReference type="SUPFAM" id="SSF54277">
    <property type="entry name" value="CAD &amp; PB1 domains"/>
    <property type="match status" value="1"/>
</dbReference>
<dbReference type="InterPro" id="IPR034868">
    <property type="entry name" value="PB1_Par6"/>
</dbReference>
<evidence type="ECO:0000256" key="7">
    <source>
        <dbReference type="ARBA" id="ARBA00023136"/>
    </source>
</evidence>
<evidence type="ECO:0000256" key="6">
    <source>
        <dbReference type="ARBA" id="ARBA00022949"/>
    </source>
</evidence>
<dbReference type="PANTHER" id="PTHR14102">
    <property type="entry name" value="PAR-6-RELATED"/>
    <property type="match status" value="1"/>
</dbReference>
<dbReference type="InterPro" id="IPR051741">
    <property type="entry name" value="PAR6_homolog"/>
</dbReference>
<dbReference type="InterPro" id="IPR053793">
    <property type="entry name" value="PB1-like"/>
</dbReference>
<keyword evidence="4" id="KW-1003">Cell membrane</keyword>
<keyword evidence="10" id="KW-1185">Reference proteome</keyword>
<gene>
    <name evidence="9" type="ORF">AAG570_007296</name>
</gene>
<feature type="domain" description="PB1" evidence="8">
    <location>
        <begin position="15"/>
        <end position="96"/>
    </location>
</feature>
<comment type="caution">
    <text evidence="9">The sequence shown here is derived from an EMBL/GenBank/DDBJ whole genome shotgun (WGS) entry which is preliminary data.</text>
</comment>
<dbReference type="EMBL" id="JBFDAA010000020">
    <property type="protein sequence ID" value="KAL1115265.1"/>
    <property type="molecule type" value="Genomic_DNA"/>
</dbReference>
<dbReference type="SMART" id="SM00666">
    <property type="entry name" value="PB1"/>
    <property type="match status" value="1"/>
</dbReference>
<dbReference type="GO" id="GO:0005737">
    <property type="term" value="C:cytoplasm"/>
    <property type="evidence" value="ECO:0007669"/>
    <property type="project" value="UniProtKB-SubCell"/>
</dbReference>
<evidence type="ECO:0000256" key="2">
    <source>
        <dbReference type="ARBA" id="ARBA00004282"/>
    </source>
</evidence>
<dbReference type="PANTHER" id="PTHR14102:SF11">
    <property type="entry name" value="LD29223P"/>
    <property type="match status" value="1"/>
</dbReference>
<reference evidence="9 10" key="1">
    <citation type="submission" date="2024-07" db="EMBL/GenBank/DDBJ databases">
        <title>Chromosome-level genome assembly of the water stick insect Ranatra chinensis (Heteroptera: Nepidae).</title>
        <authorList>
            <person name="Liu X."/>
        </authorList>
    </citation>
    <scope>NUCLEOTIDE SEQUENCE [LARGE SCALE GENOMIC DNA]</scope>
    <source>
        <strain evidence="9">Cailab_2021Rc</strain>
        <tissue evidence="9">Muscle</tissue>
    </source>
</reference>
<dbReference type="FunFam" id="3.10.20.90:FF:000031">
    <property type="entry name" value="Partitioning defective 6 homolog alpha"/>
    <property type="match status" value="1"/>
</dbReference>
<evidence type="ECO:0000256" key="1">
    <source>
        <dbReference type="ARBA" id="ARBA00004236"/>
    </source>
</evidence>
<keyword evidence="5" id="KW-0963">Cytoplasm</keyword>
<dbReference type="GO" id="GO:0070161">
    <property type="term" value="C:anchoring junction"/>
    <property type="evidence" value="ECO:0007669"/>
    <property type="project" value="UniProtKB-SubCell"/>
</dbReference>
<dbReference type="Gene3D" id="3.10.20.90">
    <property type="entry name" value="Phosphatidylinositol 3-kinase Catalytic Subunit, Chain A, domain 1"/>
    <property type="match status" value="1"/>
</dbReference>
<comment type="subcellular location">
    <subcellularLocation>
        <location evidence="2">Cell junction</location>
    </subcellularLocation>
    <subcellularLocation>
        <location evidence="1">Cell membrane</location>
    </subcellularLocation>
    <subcellularLocation>
        <location evidence="3">Cytoplasm</location>
    </subcellularLocation>
</comment>
<dbReference type="PROSITE" id="PS51745">
    <property type="entry name" value="PB1"/>
    <property type="match status" value="1"/>
</dbReference>
<evidence type="ECO:0000259" key="8">
    <source>
        <dbReference type="PROSITE" id="PS51745"/>
    </source>
</evidence>